<dbReference type="Gene3D" id="3.30.70.100">
    <property type="match status" value="2"/>
</dbReference>
<name>A0A381Q0X6_9ZZZZ</name>
<sequence length="257" mass="30265">MLRLTFLVRRKEGMSREDMQRYWLEEHGSLVAGYSHTLGMLRYVQVHTTDDDHSRLPGRRGEMEEPYDGVVEVWWESKEAMVAATRSDDGRKVDQILRDDEENFIDLRRSVAWFNYEYPQVNPTPENIVATERSSLVKLYFPLRHLDSLTVDEAQWYWRTHHGPVIRRQAHGSGIVRYQQVHRDEPELTAAINRSRGSKIDPYLGHAEVWMDRNSMGNPTPENRAASRRAYDDEAKFIDFSRSTMFLTKEHVIVDRR</sequence>
<dbReference type="InterPro" id="IPR009799">
    <property type="entry name" value="EthD_dom"/>
</dbReference>
<reference evidence="2" key="1">
    <citation type="submission" date="2018-05" db="EMBL/GenBank/DDBJ databases">
        <authorList>
            <person name="Lanie J.A."/>
            <person name="Ng W.-L."/>
            <person name="Kazmierczak K.M."/>
            <person name="Andrzejewski T.M."/>
            <person name="Davidsen T.M."/>
            <person name="Wayne K.J."/>
            <person name="Tettelin H."/>
            <person name="Glass J.I."/>
            <person name="Rusch D."/>
            <person name="Podicherti R."/>
            <person name="Tsui H.-C.T."/>
            <person name="Winkler M.E."/>
        </authorList>
    </citation>
    <scope>NUCLEOTIDE SEQUENCE</scope>
</reference>
<evidence type="ECO:0000259" key="1">
    <source>
        <dbReference type="Pfam" id="PF07110"/>
    </source>
</evidence>
<accession>A0A381Q0X6</accession>
<feature type="domain" description="EthD" evidence="1">
    <location>
        <begin position="148"/>
        <end position="241"/>
    </location>
</feature>
<dbReference type="InterPro" id="IPR011008">
    <property type="entry name" value="Dimeric_a/b-barrel"/>
</dbReference>
<organism evidence="2">
    <name type="scientific">marine metagenome</name>
    <dbReference type="NCBI Taxonomy" id="408172"/>
    <lineage>
        <taxon>unclassified sequences</taxon>
        <taxon>metagenomes</taxon>
        <taxon>ecological metagenomes</taxon>
    </lineage>
</organism>
<dbReference type="Pfam" id="PF07110">
    <property type="entry name" value="EthD"/>
    <property type="match status" value="2"/>
</dbReference>
<proteinExistence type="predicted"/>
<feature type="domain" description="EthD" evidence="1">
    <location>
        <begin position="11"/>
        <end position="107"/>
    </location>
</feature>
<dbReference type="AlphaFoldDB" id="A0A381Q0X6"/>
<gene>
    <name evidence="2" type="ORF">METZ01_LOCUS24137</name>
</gene>
<evidence type="ECO:0000313" key="2">
    <source>
        <dbReference type="EMBL" id="SUZ71283.1"/>
    </source>
</evidence>
<protein>
    <recommendedName>
        <fullName evidence="1">EthD domain-containing protein</fullName>
    </recommendedName>
</protein>
<dbReference type="SUPFAM" id="SSF54909">
    <property type="entry name" value="Dimeric alpha+beta barrel"/>
    <property type="match status" value="2"/>
</dbReference>
<dbReference type="EMBL" id="UINC01001116">
    <property type="protein sequence ID" value="SUZ71283.1"/>
    <property type="molecule type" value="Genomic_DNA"/>
</dbReference>
<dbReference type="GO" id="GO:0016491">
    <property type="term" value="F:oxidoreductase activity"/>
    <property type="evidence" value="ECO:0007669"/>
    <property type="project" value="InterPro"/>
</dbReference>